<name>A0ABM8VCA1_9BACL</name>
<evidence type="ECO:0000313" key="2">
    <source>
        <dbReference type="EMBL" id="CAG7623382.1"/>
    </source>
</evidence>
<feature type="compositionally biased region" description="Polar residues" evidence="1">
    <location>
        <begin position="733"/>
        <end position="749"/>
    </location>
</feature>
<keyword evidence="3" id="KW-1185">Reference proteome</keyword>
<feature type="compositionally biased region" description="Low complexity" evidence="1">
    <location>
        <begin position="480"/>
        <end position="521"/>
    </location>
</feature>
<sequence length="766" mass="76259">MNISGLLRGVIGDMKAGAPKTLELKTGEVVKGTVIQSISDQEALVNIGGVQVRARLETPLKQGEVTMLQVQPESDSGQVVLKPLHASNVQIADVSLGEVLKTVGLGDSPANRQLVQLLHQAGVPLTKDNVQAFAGLAAQLPATASLDDWLPSAVVAFQKGLPLTPETVASVKQAVQGPPLHETLAQLAAIADRELDGSAAMSPHSKELLRSVRQLVDQVRQTAGQLLKTAVPQPEGVASEAGTTAAGGTREVQTSVAASAASNTQASSQASSLPSAGVQPSAAQPGTGTLPAASGGTTADVAAEEPQAGSTAGGAAARGATSQGAPLPSAGMAGAVVARPLAASEAAHTAQAGIPAASLLDSAAEAAPTVAGAGGVKPAPAGGGAAQQGAGSAGAVPQQGAAPAGQAPAAAAHLSAGAASAAAGAAAQASAGAAATAQPDGAAAPVPPASADGARPAPQGAPAAAQTAAPSGGAVGALDAQPTPGASSAAAAQEAAPAAARAGQAHAPAAMQQPPATQGAASKSGQTPAQDEHLLSRLMKALGVEHEHHSLKLLEHRSAEPTVLMAAAGADAMKTADTLKSVLLQLSQASDIPANVKEAAQQAVQQITGQQLLLTQDRTALFSHMTLFVPIIASNGEQTAAVHIQSRKGKNGRLDASNCRLVFDLQMKALGDTMIDVQVVNRIVSLHIHNNLPFVQELLETNKEEIAKGLASVGYQFISMKYSPYPEKRAAGSESNSTPTSAADTRSAQLASVYGQKPYKSVDIRL</sequence>
<comment type="caution">
    <text evidence="2">The sequence shown here is derived from an EMBL/GenBank/DDBJ whole genome shotgun (WGS) entry which is preliminary data.</text>
</comment>
<proteinExistence type="predicted"/>
<dbReference type="RefSeq" id="WP_218097290.1">
    <property type="nucleotide sequence ID" value="NZ_CAJVCE010000002.1"/>
</dbReference>
<feature type="region of interest" description="Disordered" evidence="1">
    <location>
        <begin position="438"/>
        <end position="529"/>
    </location>
</feature>
<dbReference type="Proteomes" id="UP000730618">
    <property type="component" value="Unassembled WGS sequence"/>
</dbReference>
<accession>A0ABM8VCA1</accession>
<feature type="compositionally biased region" description="Low complexity" evidence="1">
    <location>
        <begin position="387"/>
        <end position="402"/>
    </location>
</feature>
<feature type="compositionally biased region" description="Low complexity" evidence="1">
    <location>
        <begin position="241"/>
        <end position="272"/>
    </location>
</feature>
<feature type="compositionally biased region" description="Low complexity" evidence="1">
    <location>
        <begin position="451"/>
        <end position="472"/>
    </location>
</feature>
<organism evidence="2 3">
    <name type="scientific">Paenibacillus allorhizosphaerae</name>
    <dbReference type="NCBI Taxonomy" id="2849866"/>
    <lineage>
        <taxon>Bacteria</taxon>
        <taxon>Bacillati</taxon>
        <taxon>Bacillota</taxon>
        <taxon>Bacilli</taxon>
        <taxon>Bacillales</taxon>
        <taxon>Paenibacillaceae</taxon>
        <taxon>Paenibacillus</taxon>
    </lineage>
</organism>
<evidence type="ECO:0000256" key="1">
    <source>
        <dbReference type="SAM" id="MobiDB-lite"/>
    </source>
</evidence>
<protein>
    <recommendedName>
        <fullName evidence="4">Flagellar hook-length control protein FliK</fullName>
    </recommendedName>
</protein>
<dbReference type="EMBL" id="CAJVCE010000002">
    <property type="protein sequence ID" value="CAG7623382.1"/>
    <property type="molecule type" value="Genomic_DNA"/>
</dbReference>
<gene>
    <name evidence="2" type="ORF">PAECIP111802_00939</name>
</gene>
<evidence type="ECO:0008006" key="4">
    <source>
        <dbReference type="Google" id="ProtNLM"/>
    </source>
</evidence>
<feature type="compositionally biased region" description="Low complexity" evidence="1">
    <location>
        <begin position="371"/>
        <end position="380"/>
    </location>
</feature>
<feature type="region of interest" description="Disordered" evidence="1">
    <location>
        <begin position="371"/>
        <end position="402"/>
    </location>
</feature>
<reference evidence="2 3" key="1">
    <citation type="submission" date="2021-06" db="EMBL/GenBank/DDBJ databases">
        <authorList>
            <person name="Criscuolo A."/>
        </authorList>
    </citation>
    <scope>NUCLEOTIDE SEQUENCE [LARGE SCALE GENOMIC DNA]</scope>
    <source>
        <strain evidence="3">CIP 111802</strain>
    </source>
</reference>
<evidence type="ECO:0000313" key="3">
    <source>
        <dbReference type="Proteomes" id="UP000730618"/>
    </source>
</evidence>
<feature type="compositionally biased region" description="Low complexity" evidence="1">
    <location>
        <begin position="307"/>
        <end position="325"/>
    </location>
</feature>
<feature type="region of interest" description="Disordered" evidence="1">
    <location>
        <begin position="227"/>
        <end position="326"/>
    </location>
</feature>
<feature type="region of interest" description="Disordered" evidence="1">
    <location>
        <begin position="728"/>
        <end position="749"/>
    </location>
</feature>